<organism evidence="2">
    <name type="scientific">Brassica cretica</name>
    <name type="common">Mustard</name>
    <dbReference type="NCBI Taxonomy" id="69181"/>
    <lineage>
        <taxon>Eukaryota</taxon>
        <taxon>Viridiplantae</taxon>
        <taxon>Streptophyta</taxon>
        <taxon>Embryophyta</taxon>
        <taxon>Tracheophyta</taxon>
        <taxon>Spermatophyta</taxon>
        <taxon>Magnoliopsida</taxon>
        <taxon>eudicotyledons</taxon>
        <taxon>Gunneridae</taxon>
        <taxon>Pentapetalae</taxon>
        <taxon>rosids</taxon>
        <taxon>malvids</taxon>
        <taxon>Brassicales</taxon>
        <taxon>Brassicaceae</taxon>
        <taxon>Brassiceae</taxon>
        <taxon>Brassica</taxon>
    </lineage>
</organism>
<dbReference type="EMBL" id="QGKY02000246">
    <property type="protein sequence ID" value="KAF2585348.1"/>
    <property type="molecule type" value="Genomic_DNA"/>
</dbReference>
<proteinExistence type="predicted"/>
<evidence type="ECO:0000256" key="1">
    <source>
        <dbReference type="SAM" id="MobiDB-lite"/>
    </source>
</evidence>
<dbReference type="AlphaFoldDB" id="A0A8S9JUI4"/>
<comment type="caution">
    <text evidence="2">The sequence shown here is derived from an EMBL/GenBank/DDBJ whole genome shotgun (WGS) entry which is preliminary data.</text>
</comment>
<reference evidence="2" key="1">
    <citation type="submission" date="2019-12" db="EMBL/GenBank/DDBJ databases">
        <title>Genome sequencing and annotation of Brassica cretica.</title>
        <authorList>
            <person name="Studholme D.J."/>
            <person name="Sarris P.F."/>
        </authorList>
    </citation>
    <scope>NUCLEOTIDE SEQUENCE</scope>
    <source>
        <strain evidence="2">PFS-102/07</strain>
        <tissue evidence="2">Leaf</tissue>
    </source>
</reference>
<name>A0A8S9JUI4_BRACR</name>
<protein>
    <submittedName>
        <fullName evidence="2">Uncharacterized protein</fullName>
    </submittedName>
</protein>
<accession>A0A8S9JUI4</accession>
<feature type="compositionally biased region" description="Basic residues" evidence="1">
    <location>
        <begin position="8"/>
        <end position="17"/>
    </location>
</feature>
<gene>
    <name evidence="2" type="ORF">F2Q70_00035755</name>
</gene>
<feature type="compositionally biased region" description="Low complexity" evidence="1">
    <location>
        <begin position="193"/>
        <end position="208"/>
    </location>
</feature>
<feature type="region of interest" description="Disordered" evidence="1">
    <location>
        <begin position="1"/>
        <end position="39"/>
    </location>
</feature>
<feature type="region of interest" description="Disordered" evidence="1">
    <location>
        <begin position="169"/>
        <end position="211"/>
    </location>
</feature>
<sequence>MEIMASRMPKRASRMPKRASMSKPRSLGESYLFPSERKGGALEGWSTRQFGELDRSNSPNGRVGGLARSNSPKARVGRLGWSNLSFDEISSELTIRGRYEEEATVRRTSSAVDRYRREASTIEDYDRSMYILYHRSMSRREMRNLVHAQQYQKQQGQTPAILRRSCSLGTNDPQRPILTPNRRPTPDLHRRTMSSSTDLHSSTSIDTTPRTSIDHQSRTMVAIVILRQDENGNMYDQDGHLRNATGTVAVVAVLLVLTRDVLRVDGSSSSPLVSSSSYWPSFCSGLFLASEYGFLAGWRKKLHALVINRGDRPHLVQPGAPYDGIKWHRMIDYGEFCFQFQIDCLLRKSILLGAIGLIDLRRSRSIDSMQSDRIGVGSIVALRKLRSVS</sequence>
<evidence type="ECO:0000313" key="2">
    <source>
        <dbReference type="EMBL" id="KAF2585348.1"/>
    </source>
</evidence>
<feature type="region of interest" description="Disordered" evidence="1">
    <location>
        <begin position="51"/>
        <end position="72"/>
    </location>
</feature>